<dbReference type="EMBL" id="MIJE01000031">
    <property type="protein sequence ID" value="OEF96579.1"/>
    <property type="molecule type" value="Genomic_DNA"/>
</dbReference>
<protein>
    <submittedName>
        <fullName evidence="2">Uncharacterized protein</fullName>
    </submittedName>
</protein>
<proteinExistence type="predicted"/>
<dbReference type="STRING" id="766136.BHF68_08000"/>
<gene>
    <name evidence="2" type="ORF">BHF68_08000</name>
</gene>
<keyword evidence="3" id="KW-1185">Reference proteome</keyword>
<evidence type="ECO:0000313" key="2">
    <source>
        <dbReference type="EMBL" id="OEF96579.1"/>
    </source>
</evidence>
<sequence>MKKKATKIVIAMAASAMLLVGTAFAAGAEPVGKNMTGEGLGQGVTKHFITDFLAIDPFEARQFRSQGLSMVEIAEQKGVSESTLIDAVVEFKTENMGETCIVEDVREKITANLTKAPAPRANANPAELSTGEHRGEPVYNQMRGQARGW</sequence>
<feature type="chain" id="PRO_5009177013" evidence="1">
    <location>
        <begin position="26"/>
        <end position="149"/>
    </location>
</feature>
<comment type="caution">
    <text evidence="2">The sequence shown here is derived from an EMBL/GenBank/DDBJ whole genome shotgun (WGS) entry which is preliminary data.</text>
</comment>
<accession>A0A1E5G223</accession>
<dbReference type="AlphaFoldDB" id="A0A1E5G223"/>
<evidence type="ECO:0000313" key="3">
    <source>
        <dbReference type="Proteomes" id="UP000094296"/>
    </source>
</evidence>
<evidence type="ECO:0000256" key="1">
    <source>
        <dbReference type="SAM" id="SignalP"/>
    </source>
</evidence>
<reference evidence="2 3" key="1">
    <citation type="submission" date="2016-09" db="EMBL/GenBank/DDBJ databases">
        <title>Draft genome sequence for the type strain of Desulfuribacillus alkaliarsenatis AHT28, an obligately anaerobic, sulfidogenic bacterium isolated from Russian soda lake sediments.</title>
        <authorList>
            <person name="Abin C.A."/>
            <person name="Hollibaugh J.T."/>
        </authorList>
    </citation>
    <scope>NUCLEOTIDE SEQUENCE [LARGE SCALE GENOMIC DNA]</scope>
    <source>
        <strain evidence="2 3">AHT28</strain>
    </source>
</reference>
<name>A0A1E5G223_9FIRM</name>
<dbReference type="OrthoDB" id="3075841at2"/>
<dbReference type="Proteomes" id="UP000094296">
    <property type="component" value="Unassembled WGS sequence"/>
</dbReference>
<organism evidence="2 3">
    <name type="scientific">Desulfuribacillus alkaliarsenatis</name>
    <dbReference type="NCBI Taxonomy" id="766136"/>
    <lineage>
        <taxon>Bacteria</taxon>
        <taxon>Bacillati</taxon>
        <taxon>Bacillota</taxon>
        <taxon>Desulfuribacillia</taxon>
        <taxon>Desulfuribacillales</taxon>
        <taxon>Desulfuribacillaceae</taxon>
        <taxon>Desulfuribacillus</taxon>
    </lineage>
</organism>
<dbReference type="RefSeq" id="WP_069643588.1">
    <property type="nucleotide sequence ID" value="NZ_MIJE01000031.1"/>
</dbReference>
<keyword evidence="1" id="KW-0732">Signal</keyword>
<feature type="signal peptide" evidence="1">
    <location>
        <begin position="1"/>
        <end position="25"/>
    </location>
</feature>